<dbReference type="Gene3D" id="3.90.550.10">
    <property type="entry name" value="Spore Coat Polysaccharide Biosynthesis Protein SpsA, Chain A"/>
    <property type="match status" value="1"/>
</dbReference>
<dbReference type="EMBL" id="FNEK01000022">
    <property type="protein sequence ID" value="SDJ70865.1"/>
    <property type="molecule type" value="Genomic_DNA"/>
</dbReference>
<dbReference type="STRING" id="571298.SAMN04488026_102273"/>
<evidence type="ECO:0000313" key="4">
    <source>
        <dbReference type="EMBL" id="SDJ70865.1"/>
    </source>
</evidence>
<dbReference type="InterPro" id="IPR029044">
    <property type="entry name" value="Nucleotide-diphossugar_trans"/>
</dbReference>
<dbReference type="SUPFAM" id="SSF53448">
    <property type="entry name" value="Nucleotide-diphospho-sugar transferases"/>
    <property type="match status" value="1"/>
</dbReference>
<dbReference type="Proteomes" id="UP000199382">
    <property type="component" value="Unassembled WGS sequence"/>
</dbReference>
<dbReference type="OrthoDB" id="5291101at2"/>
<keyword evidence="2 4" id="KW-0808">Transferase</keyword>
<dbReference type="GO" id="GO:0016758">
    <property type="term" value="F:hexosyltransferase activity"/>
    <property type="evidence" value="ECO:0007669"/>
    <property type="project" value="UniProtKB-ARBA"/>
</dbReference>
<dbReference type="Pfam" id="PF00535">
    <property type="entry name" value="Glycos_transf_2"/>
    <property type="match status" value="1"/>
</dbReference>
<protein>
    <submittedName>
        <fullName evidence="4">Glycosyl transferase family 2</fullName>
    </submittedName>
</protein>
<evidence type="ECO:0000259" key="3">
    <source>
        <dbReference type="Pfam" id="PF00535"/>
    </source>
</evidence>
<evidence type="ECO:0000256" key="1">
    <source>
        <dbReference type="ARBA" id="ARBA00022676"/>
    </source>
</evidence>
<dbReference type="InterPro" id="IPR001173">
    <property type="entry name" value="Glyco_trans_2-like"/>
</dbReference>
<reference evidence="4 5" key="1">
    <citation type="submission" date="2016-10" db="EMBL/GenBank/DDBJ databases">
        <authorList>
            <person name="de Groot N.N."/>
        </authorList>
    </citation>
    <scope>NUCLEOTIDE SEQUENCE [LARGE SCALE GENOMIC DNA]</scope>
    <source>
        <strain evidence="4 5">DSM 25294</strain>
    </source>
</reference>
<evidence type="ECO:0000256" key="2">
    <source>
        <dbReference type="ARBA" id="ARBA00022679"/>
    </source>
</evidence>
<feature type="domain" description="Glycosyltransferase 2-like" evidence="3">
    <location>
        <begin position="5"/>
        <end position="136"/>
    </location>
</feature>
<dbReference type="PANTHER" id="PTHR22916:SF51">
    <property type="entry name" value="GLYCOSYLTRANSFERASE EPSH-RELATED"/>
    <property type="match status" value="1"/>
</dbReference>
<dbReference type="AlphaFoldDB" id="A0A1G8VZF8"/>
<sequence>MPRLSVVVTSYNIEAFIGECLADICGQTLDDIEIIVVDDGSSDGTAGKIAEFASCDDRIVPVLLEENTIGGVATAANAGIEQARGAYIGFADGDDRYEPEMFAKLLAAAEAHDADLAMCSYLNWDAVTGQTAMPPDEERWNELAPLSVLELDATGRHRLLPLNAVPWRKIYRASLLKEQGLRFPVGDFFFEDNPFHWFNTLSANRVAFVDERLCRHRVNRIGQTTATVDSKLLKMFRHHGIIKRWLEENGQDAEFSGDLLSWASRQLSWIGRKCPPELRQELFEAIQAVVALHAEAELDSPQTRAAIGKRTANLLQAARKGDFDAFCRDLDRAAARAPRRRSADASTGIMGRMRRILAR</sequence>
<proteinExistence type="predicted"/>
<keyword evidence="5" id="KW-1185">Reference proteome</keyword>
<organism evidence="4 5">
    <name type="scientific">Aliiruegeria lutimaris</name>
    <dbReference type="NCBI Taxonomy" id="571298"/>
    <lineage>
        <taxon>Bacteria</taxon>
        <taxon>Pseudomonadati</taxon>
        <taxon>Pseudomonadota</taxon>
        <taxon>Alphaproteobacteria</taxon>
        <taxon>Rhodobacterales</taxon>
        <taxon>Roseobacteraceae</taxon>
        <taxon>Aliiruegeria</taxon>
    </lineage>
</organism>
<dbReference type="RefSeq" id="WP_093156119.1">
    <property type="nucleotide sequence ID" value="NZ_FNEK01000022.1"/>
</dbReference>
<accession>A0A1G8VZF8</accession>
<dbReference type="PANTHER" id="PTHR22916">
    <property type="entry name" value="GLYCOSYLTRANSFERASE"/>
    <property type="match status" value="1"/>
</dbReference>
<keyword evidence="1" id="KW-0328">Glycosyltransferase</keyword>
<evidence type="ECO:0000313" key="5">
    <source>
        <dbReference type="Proteomes" id="UP000199382"/>
    </source>
</evidence>
<name>A0A1G8VZF8_9RHOB</name>
<dbReference type="CDD" id="cd00761">
    <property type="entry name" value="Glyco_tranf_GTA_type"/>
    <property type="match status" value="1"/>
</dbReference>
<gene>
    <name evidence="4" type="ORF">SAMN04488026_102273</name>
</gene>